<dbReference type="OrthoDB" id="5197601at2"/>
<dbReference type="GO" id="GO:0016853">
    <property type="term" value="F:isomerase activity"/>
    <property type="evidence" value="ECO:0007669"/>
    <property type="project" value="UniProtKB-KW"/>
</dbReference>
<organism evidence="4 5">
    <name type="scientific">Rhodopseudomonas palustris</name>
    <dbReference type="NCBI Taxonomy" id="1076"/>
    <lineage>
        <taxon>Bacteria</taxon>
        <taxon>Pseudomonadati</taxon>
        <taxon>Pseudomonadota</taxon>
        <taxon>Alphaproteobacteria</taxon>
        <taxon>Hyphomicrobiales</taxon>
        <taxon>Nitrobacteraceae</taxon>
        <taxon>Rhodopseudomonas</taxon>
    </lineage>
</organism>
<gene>
    <name evidence="4" type="ORF">OO17_00995</name>
</gene>
<comment type="similarity">
    <text evidence="1">Belongs to the FAH family.</text>
</comment>
<dbReference type="InterPro" id="IPR011234">
    <property type="entry name" value="Fumarylacetoacetase-like_C"/>
</dbReference>
<name>A0A0D7F4K3_RHOPL</name>
<dbReference type="InterPro" id="IPR051121">
    <property type="entry name" value="FAH"/>
</dbReference>
<dbReference type="InterPro" id="IPR036663">
    <property type="entry name" value="Fumarylacetoacetase_C_sf"/>
</dbReference>
<keyword evidence="2" id="KW-0479">Metal-binding</keyword>
<accession>A0A0D7F4K3</accession>
<comment type="caution">
    <text evidence="4">The sequence shown here is derived from an EMBL/GenBank/DDBJ whole genome shotgun (WGS) entry which is preliminary data.</text>
</comment>
<dbReference type="GO" id="GO:0046872">
    <property type="term" value="F:metal ion binding"/>
    <property type="evidence" value="ECO:0007669"/>
    <property type="project" value="UniProtKB-KW"/>
</dbReference>
<dbReference type="Pfam" id="PF01557">
    <property type="entry name" value="FAA_hydrolase"/>
    <property type="match status" value="1"/>
</dbReference>
<dbReference type="RefSeq" id="WP_044404476.1">
    <property type="nucleotide sequence ID" value="NZ_JXXE01000019.1"/>
</dbReference>
<dbReference type="FunFam" id="3.90.850.10:FF:000002">
    <property type="entry name" value="2-hydroxyhepta-2,4-diene-1,7-dioate isomerase"/>
    <property type="match status" value="1"/>
</dbReference>
<reference evidence="4 5" key="1">
    <citation type="submission" date="2014-11" db="EMBL/GenBank/DDBJ databases">
        <title>Genomics and ecophysiology of heterotrophic nitrogen fixing bacteria isolated from estuarine surface water.</title>
        <authorList>
            <person name="Bentzon-Tilia M."/>
            <person name="Severin I."/>
            <person name="Hansen L.H."/>
            <person name="Riemann L."/>
        </authorList>
    </citation>
    <scope>NUCLEOTIDE SEQUENCE [LARGE SCALE GENOMIC DNA]</scope>
    <source>
        <strain evidence="4 5">BAL398</strain>
    </source>
</reference>
<dbReference type="GO" id="GO:0019752">
    <property type="term" value="P:carboxylic acid metabolic process"/>
    <property type="evidence" value="ECO:0007669"/>
    <property type="project" value="UniProtKB-ARBA"/>
</dbReference>
<dbReference type="PATRIC" id="fig|1076.23.peg.1130"/>
<dbReference type="Gene3D" id="3.90.850.10">
    <property type="entry name" value="Fumarylacetoacetase-like, C-terminal domain"/>
    <property type="match status" value="1"/>
</dbReference>
<sequence length="289" mass="30984">MKIATFKAGSTISYGIVADGGMIDAGRRMTKYPTLRALLTGGSLDDLRKLAGEQPDYKLAEVELLPTIPDPDKIFCIGVNYASHLKESGHPTPPHPMIFTRFANSQVGCGQPMIRPIESERFDYEGEMAVVIGKGGRRIARDAALSHVAGYACYNDGSIRDWQRHTSQFTPGKNFAGTGGFGPWMVTTDELPDIAKQTLTTRLNGVEVQSAPISDLVFDVPELIAYCSIFTDLVPGDVIVTGTTGGVGAYRVPPLWMKGGDVVEVEVSGIGILRNPVIDEVAKAVGQAA</sequence>
<dbReference type="Proteomes" id="UP000032515">
    <property type="component" value="Unassembled WGS sequence"/>
</dbReference>
<keyword evidence="4" id="KW-0413">Isomerase</keyword>
<proteinExistence type="inferred from homology"/>
<evidence type="ECO:0000256" key="1">
    <source>
        <dbReference type="ARBA" id="ARBA00010211"/>
    </source>
</evidence>
<dbReference type="EMBL" id="JXXE01000019">
    <property type="protein sequence ID" value="KIZ48054.1"/>
    <property type="molecule type" value="Genomic_DNA"/>
</dbReference>
<protein>
    <submittedName>
        <fullName evidence="4">5-carboxymethyl-2-hydroxymuconate isomerase</fullName>
    </submittedName>
</protein>
<feature type="domain" description="Fumarylacetoacetase-like C-terminal" evidence="3">
    <location>
        <begin position="73"/>
        <end position="277"/>
    </location>
</feature>
<evidence type="ECO:0000313" key="4">
    <source>
        <dbReference type="EMBL" id="KIZ48054.1"/>
    </source>
</evidence>
<evidence type="ECO:0000256" key="2">
    <source>
        <dbReference type="ARBA" id="ARBA00022723"/>
    </source>
</evidence>
<dbReference type="PANTHER" id="PTHR42796:SF4">
    <property type="entry name" value="FUMARYLACETOACETATE HYDROLASE DOMAIN-CONTAINING PROTEIN 2A"/>
    <property type="match status" value="1"/>
</dbReference>
<dbReference type="PANTHER" id="PTHR42796">
    <property type="entry name" value="FUMARYLACETOACETATE HYDROLASE DOMAIN-CONTAINING PROTEIN 2A-RELATED"/>
    <property type="match status" value="1"/>
</dbReference>
<dbReference type="SUPFAM" id="SSF56529">
    <property type="entry name" value="FAH"/>
    <property type="match status" value="1"/>
</dbReference>
<evidence type="ECO:0000259" key="3">
    <source>
        <dbReference type="Pfam" id="PF01557"/>
    </source>
</evidence>
<evidence type="ECO:0000313" key="5">
    <source>
        <dbReference type="Proteomes" id="UP000032515"/>
    </source>
</evidence>
<dbReference type="AlphaFoldDB" id="A0A0D7F4K3"/>